<accession>A0ABW5AX37</accession>
<keyword evidence="1" id="KW-0732">Signal</keyword>
<dbReference type="RefSeq" id="WP_378319749.1">
    <property type="nucleotide sequence ID" value="NZ_JBHUHY010000004.1"/>
</dbReference>
<reference evidence="3" key="1">
    <citation type="journal article" date="2019" name="Int. J. Syst. Evol. Microbiol.">
        <title>The Global Catalogue of Microorganisms (GCM) 10K type strain sequencing project: providing services to taxonomists for standard genome sequencing and annotation.</title>
        <authorList>
            <consortium name="The Broad Institute Genomics Platform"/>
            <consortium name="The Broad Institute Genome Sequencing Center for Infectious Disease"/>
            <person name="Wu L."/>
            <person name="Ma J."/>
        </authorList>
    </citation>
    <scope>NUCLEOTIDE SEQUENCE [LARGE SCALE GENOMIC DNA]</scope>
    <source>
        <strain evidence="3">DT92</strain>
    </source>
</reference>
<keyword evidence="3" id="KW-1185">Reference proteome</keyword>
<protein>
    <submittedName>
        <fullName evidence="2">Uncharacterized protein</fullName>
    </submittedName>
</protein>
<dbReference type="Proteomes" id="UP001597344">
    <property type="component" value="Unassembled WGS sequence"/>
</dbReference>
<feature type="chain" id="PRO_5046873376" evidence="1">
    <location>
        <begin position="19"/>
        <end position="186"/>
    </location>
</feature>
<evidence type="ECO:0000256" key="1">
    <source>
        <dbReference type="SAM" id="SignalP"/>
    </source>
</evidence>
<feature type="signal peptide" evidence="1">
    <location>
        <begin position="1"/>
        <end position="18"/>
    </location>
</feature>
<gene>
    <name evidence="2" type="ORF">ACFSJT_08095</name>
</gene>
<evidence type="ECO:0000313" key="2">
    <source>
        <dbReference type="EMBL" id="MFD2186750.1"/>
    </source>
</evidence>
<organism evidence="2 3">
    <name type="scientific">Aquimarina celericrescens</name>
    <dbReference type="NCBI Taxonomy" id="1964542"/>
    <lineage>
        <taxon>Bacteria</taxon>
        <taxon>Pseudomonadati</taxon>
        <taxon>Bacteroidota</taxon>
        <taxon>Flavobacteriia</taxon>
        <taxon>Flavobacteriales</taxon>
        <taxon>Flavobacteriaceae</taxon>
        <taxon>Aquimarina</taxon>
    </lineage>
</organism>
<evidence type="ECO:0000313" key="3">
    <source>
        <dbReference type="Proteomes" id="UP001597344"/>
    </source>
</evidence>
<proteinExistence type="predicted"/>
<dbReference type="EMBL" id="JBHUHY010000004">
    <property type="protein sequence ID" value="MFD2186750.1"/>
    <property type="molecule type" value="Genomic_DNA"/>
</dbReference>
<name>A0ABW5AX37_9FLAO</name>
<comment type="caution">
    <text evidence="2">The sequence shown here is derived from an EMBL/GenBank/DDBJ whole genome shotgun (WGS) entry which is preliminary data.</text>
</comment>
<sequence>MKAILLFLCVLGYIAVNAQKSDFLDGYVVTFSNDTLIGKVNDRKSGRRDELINKIHVKLDNGRVKKIKKRNIAVYKRGNEIFIRKRIQEQLPIFKIKNDVDYFLVQLVSGPVALYKYYFNDFDNHTIDYVFLIKSKNSYTYKRLPLLGFKKILKPYFNESPGMIEKINEKRFRYADIPELVQALQR</sequence>